<reference evidence="1" key="1">
    <citation type="journal article" date="2016" name="Front. Microbiol.">
        <title>Genome Sequence of the Piezophilic, Mesophilic Sulfate-Reducing Bacterium Desulfovibrio indicus J2T.</title>
        <authorList>
            <person name="Cao J."/>
            <person name="Maignien L."/>
            <person name="Shao Z."/>
            <person name="Alain K."/>
            <person name="Jebbar M."/>
        </authorList>
    </citation>
    <scope>NUCLEOTIDE SEQUENCE</scope>
    <source>
        <strain evidence="1">DSM 16372</strain>
    </source>
</reference>
<evidence type="ECO:0000313" key="1">
    <source>
        <dbReference type="EMBL" id="GJD90746.1"/>
    </source>
</evidence>
<dbReference type="EMBL" id="BPQO01000021">
    <property type="protein sequence ID" value="GJD90746.1"/>
    <property type="molecule type" value="Genomic_DNA"/>
</dbReference>
<dbReference type="RefSeq" id="WP_238230959.1">
    <property type="nucleotide sequence ID" value="NZ_BPQO01000021.1"/>
</dbReference>
<keyword evidence="2" id="KW-1185">Reference proteome</keyword>
<reference evidence="1" key="2">
    <citation type="submission" date="2021-08" db="EMBL/GenBank/DDBJ databases">
        <authorList>
            <person name="Tani A."/>
            <person name="Ola A."/>
            <person name="Ogura Y."/>
            <person name="Katsura K."/>
            <person name="Hayashi T."/>
        </authorList>
    </citation>
    <scope>NUCLEOTIDE SEQUENCE</scope>
    <source>
        <strain evidence="1">DSM 16372</strain>
    </source>
</reference>
<dbReference type="AlphaFoldDB" id="A0AAV4ZSE3"/>
<organism evidence="1 2">
    <name type="scientific">Methylobacterium hispanicum</name>
    <dbReference type="NCBI Taxonomy" id="270350"/>
    <lineage>
        <taxon>Bacteria</taxon>
        <taxon>Pseudomonadati</taxon>
        <taxon>Pseudomonadota</taxon>
        <taxon>Alphaproteobacteria</taxon>
        <taxon>Hyphomicrobiales</taxon>
        <taxon>Methylobacteriaceae</taxon>
        <taxon>Methylobacterium</taxon>
    </lineage>
</organism>
<proteinExistence type="predicted"/>
<protein>
    <submittedName>
        <fullName evidence="1">Uncharacterized protein</fullName>
    </submittedName>
</protein>
<dbReference type="Proteomes" id="UP001055247">
    <property type="component" value="Unassembled WGS sequence"/>
</dbReference>
<gene>
    <name evidence="1" type="ORF">BHAOGJBA_4288</name>
</gene>
<name>A0AAV4ZSE3_9HYPH</name>
<comment type="caution">
    <text evidence="1">The sequence shown here is derived from an EMBL/GenBank/DDBJ whole genome shotgun (WGS) entry which is preliminary data.</text>
</comment>
<accession>A0AAV4ZSE3</accession>
<evidence type="ECO:0000313" key="2">
    <source>
        <dbReference type="Proteomes" id="UP001055247"/>
    </source>
</evidence>
<sequence length="181" mass="19882">MSVAEARDAPEPVAAVPHEEWLLRLNFNPEHIHGNEVVPSAVSLTDLKSRGYSVDREHLVDIRIVADRAKSHAANRPDDRKVSYLSRFECGPVCGETDAEGKVAFRIEASPVIATEAQPANPAHAHIKSAIPRGEAGLRKIRMLLIPHLQRFIALEEYVRNASNDDQVGQGVSQASDSRPD</sequence>